<evidence type="ECO:0000313" key="8">
    <source>
        <dbReference type="Proteomes" id="UP000184096"/>
    </source>
</evidence>
<evidence type="ECO:0000256" key="4">
    <source>
        <dbReference type="ARBA" id="ARBA00023125"/>
    </source>
</evidence>
<dbReference type="PRINTS" id="PR00039">
    <property type="entry name" value="HTHLYSR"/>
</dbReference>
<dbReference type="GO" id="GO:0043565">
    <property type="term" value="F:sequence-specific DNA binding"/>
    <property type="evidence" value="ECO:0007669"/>
    <property type="project" value="TreeGrafter"/>
</dbReference>
<name>A0A1M7UNU8_9BRAD</name>
<keyword evidence="8" id="KW-1185">Reference proteome</keyword>
<comment type="function">
    <text evidence="1">NodD regulates the expression of the nodABCFE genes which encode other nodulation proteins. NodD is also a negative regulator of its own expression. Binds flavonoids as inducers.</text>
</comment>
<dbReference type="PROSITE" id="PS50931">
    <property type="entry name" value="HTH_LYSR"/>
    <property type="match status" value="1"/>
</dbReference>
<keyword evidence="4 7" id="KW-0238">DNA-binding</keyword>
<proteinExistence type="inferred from homology"/>
<dbReference type="RefSeq" id="WP_072823474.1">
    <property type="nucleotide sequence ID" value="NZ_LT670849.1"/>
</dbReference>
<accession>A0A1M7UNU8</accession>
<dbReference type="GO" id="GO:0003700">
    <property type="term" value="F:DNA-binding transcription factor activity"/>
    <property type="evidence" value="ECO:0007669"/>
    <property type="project" value="InterPro"/>
</dbReference>
<dbReference type="GO" id="GO:0010628">
    <property type="term" value="P:positive regulation of gene expression"/>
    <property type="evidence" value="ECO:0007669"/>
    <property type="project" value="TreeGrafter"/>
</dbReference>
<dbReference type="PANTHER" id="PTHR30427:SF1">
    <property type="entry name" value="TRANSCRIPTIONAL ACTIVATOR PROTEIN LYSR"/>
    <property type="match status" value="1"/>
</dbReference>
<dbReference type="Pfam" id="PF03466">
    <property type="entry name" value="LysR_substrate"/>
    <property type="match status" value="1"/>
</dbReference>
<dbReference type="InterPro" id="IPR005119">
    <property type="entry name" value="LysR_subst-bd"/>
</dbReference>
<evidence type="ECO:0000256" key="1">
    <source>
        <dbReference type="ARBA" id="ARBA00003502"/>
    </source>
</evidence>
<dbReference type="InterPro" id="IPR036390">
    <property type="entry name" value="WH_DNA-bd_sf"/>
</dbReference>
<dbReference type="Proteomes" id="UP000184096">
    <property type="component" value="Chromosome I"/>
</dbReference>
<dbReference type="AlphaFoldDB" id="A0A1M7UNU8"/>
<evidence type="ECO:0000256" key="2">
    <source>
        <dbReference type="ARBA" id="ARBA00009437"/>
    </source>
</evidence>
<dbReference type="SUPFAM" id="SSF53850">
    <property type="entry name" value="Periplasmic binding protein-like II"/>
    <property type="match status" value="1"/>
</dbReference>
<evidence type="ECO:0000256" key="3">
    <source>
        <dbReference type="ARBA" id="ARBA00023015"/>
    </source>
</evidence>
<protein>
    <submittedName>
        <fullName evidence="7">DNA-binding transcriptional regulator, LysR family</fullName>
    </submittedName>
</protein>
<gene>
    <name evidence="7" type="ORF">SAMN05444170_6025</name>
</gene>
<feature type="domain" description="HTH lysR-type" evidence="6">
    <location>
        <begin position="4"/>
        <end position="61"/>
    </location>
</feature>
<evidence type="ECO:0000259" key="6">
    <source>
        <dbReference type="PROSITE" id="PS50931"/>
    </source>
</evidence>
<dbReference type="PANTHER" id="PTHR30427">
    <property type="entry name" value="TRANSCRIPTIONAL ACTIVATOR PROTEIN LYSR"/>
    <property type="match status" value="1"/>
</dbReference>
<dbReference type="Gene3D" id="3.40.190.290">
    <property type="match status" value="1"/>
</dbReference>
<reference evidence="8" key="1">
    <citation type="submission" date="2016-11" db="EMBL/GenBank/DDBJ databases">
        <authorList>
            <person name="Varghese N."/>
            <person name="Submissions S."/>
        </authorList>
    </citation>
    <scope>NUCLEOTIDE SEQUENCE [LARGE SCALE GENOMIC DNA]</scope>
    <source>
        <strain evidence="8">GAS401</strain>
    </source>
</reference>
<dbReference type="InterPro" id="IPR036388">
    <property type="entry name" value="WH-like_DNA-bd_sf"/>
</dbReference>
<keyword evidence="3" id="KW-0805">Transcription regulation</keyword>
<evidence type="ECO:0000313" key="7">
    <source>
        <dbReference type="EMBL" id="SHN84701.1"/>
    </source>
</evidence>
<comment type="similarity">
    <text evidence="2">Belongs to the LysR transcriptional regulatory family.</text>
</comment>
<dbReference type="EMBL" id="LT670849">
    <property type="protein sequence ID" value="SHN84701.1"/>
    <property type="molecule type" value="Genomic_DNA"/>
</dbReference>
<dbReference type="Pfam" id="PF00126">
    <property type="entry name" value="HTH_1"/>
    <property type="match status" value="1"/>
</dbReference>
<dbReference type="SUPFAM" id="SSF46785">
    <property type="entry name" value="Winged helix' DNA-binding domain"/>
    <property type="match status" value="1"/>
</dbReference>
<dbReference type="InterPro" id="IPR000847">
    <property type="entry name" value="LysR_HTH_N"/>
</dbReference>
<dbReference type="OrthoDB" id="8479870at2"/>
<organism evidence="7 8">
    <name type="scientific">Bradyrhizobium erythrophlei</name>
    <dbReference type="NCBI Taxonomy" id="1437360"/>
    <lineage>
        <taxon>Bacteria</taxon>
        <taxon>Pseudomonadati</taxon>
        <taxon>Pseudomonadota</taxon>
        <taxon>Alphaproteobacteria</taxon>
        <taxon>Hyphomicrobiales</taxon>
        <taxon>Nitrobacteraceae</taxon>
        <taxon>Bradyrhizobium</taxon>
    </lineage>
</organism>
<dbReference type="Gene3D" id="1.10.10.10">
    <property type="entry name" value="Winged helix-like DNA-binding domain superfamily/Winged helix DNA-binding domain"/>
    <property type="match status" value="1"/>
</dbReference>
<sequence>MKRINLRLLGVFRVVFETRSVTTASIKLGVTQPAVSKALVELEKDVNLTLFGRERRRLIPTEDAARLYEETTRLFSHVSVFEDRVEDFRSGEAGQLSIAVIPTLASSIVVQATVALHAKAPDTIVRVVTGSRAEVIKATTHHQVDLGLAHAPLADRDLDVEIIGESEIVAVVPLGHPFERYDFVTPRDLDGQPLIGLDIGSPAGHLLRECFEAEGIAMRIVMEANSSGVAFAAACSGRSIALIDPWPNSIARNSQCNLVRFRPMVPQRVALLRSTFRPPSRVAELFAEELRLAIVKAAATTHFVRGMTTST</sequence>
<evidence type="ECO:0000256" key="5">
    <source>
        <dbReference type="ARBA" id="ARBA00023163"/>
    </source>
</evidence>
<keyword evidence="5" id="KW-0804">Transcription</keyword>